<dbReference type="SUPFAM" id="SSF50729">
    <property type="entry name" value="PH domain-like"/>
    <property type="match status" value="1"/>
</dbReference>
<protein>
    <recommendedName>
        <fullName evidence="1">PTB domain-containing protein</fullName>
    </recommendedName>
</protein>
<comment type="caution">
    <text evidence="2">The sequence shown here is derived from an EMBL/GenBank/DDBJ whole genome shotgun (WGS) entry which is preliminary data.</text>
</comment>
<feature type="domain" description="PTB" evidence="1">
    <location>
        <begin position="1"/>
        <end position="55"/>
    </location>
</feature>
<dbReference type="AlphaFoldDB" id="A0ABD0N964"/>
<gene>
    <name evidence="2" type="ORF">M9458_046705</name>
</gene>
<reference evidence="2 3" key="1">
    <citation type="submission" date="2024-05" db="EMBL/GenBank/DDBJ databases">
        <title>Genome sequencing and assembly of Indian major carp, Cirrhinus mrigala (Hamilton, 1822).</title>
        <authorList>
            <person name="Mohindra V."/>
            <person name="Chowdhury L.M."/>
            <person name="Lal K."/>
            <person name="Jena J.K."/>
        </authorList>
    </citation>
    <scope>NUCLEOTIDE SEQUENCE [LARGE SCALE GENOMIC DNA]</scope>
    <source>
        <strain evidence="2">CM1030</strain>
        <tissue evidence="2">Blood</tissue>
    </source>
</reference>
<evidence type="ECO:0000313" key="2">
    <source>
        <dbReference type="EMBL" id="KAL0158629.1"/>
    </source>
</evidence>
<organism evidence="2 3">
    <name type="scientific">Cirrhinus mrigala</name>
    <name type="common">Mrigala</name>
    <dbReference type="NCBI Taxonomy" id="683832"/>
    <lineage>
        <taxon>Eukaryota</taxon>
        <taxon>Metazoa</taxon>
        <taxon>Chordata</taxon>
        <taxon>Craniata</taxon>
        <taxon>Vertebrata</taxon>
        <taxon>Euteleostomi</taxon>
        <taxon>Actinopterygii</taxon>
        <taxon>Neopterygii</taxon>
        <taxon>Teleostei</taxon>
        <taxon>Ostariophysi</taxon>
        <taxon>Cypriniformes</taxon>
        <taxon>Cyprinidae</taxon>
        <taxon>Labeoninae</taxon>
        <taxon>Labeonini</taxon>
        <taxon>Cirrhinus</taxon>
    </lineage>
</organism>
<evidence type="ECO:0000313" key="3">
    <source>
        <dbReference type="Proteomes" id="UP001529510"/>
    </source>
</evidence>
<dbReference type="InterPro" id="IPR051484">
    <property type="entry name" value="Tensin_PTEN_phosphatase"/>
</dbReference>
<dbReference type="InterPro" id="IPR011993">
    <property type="entry name" value="PH-like_dom_sf"/>
</dbReference>
<dbReference type="PANTHER" id="PTHR45734:SF1">
    <property type="entry name" value="TENSIN-2"/>
    <property type="match status" value="1"/>
</dbReference>
<accession>A0ABD0N964</accession>
<dbReference type="InterPro" id="IPR013625">
    <property type="entry name" value="PTB"/>
</dbReference>
<dbReference type="EMBL" id="JAMKFB020000023">
    <property type="protein sequence ID" value="KAL0158629.1"/>
    <property type="molecule type" value="Genomic_DNA"/>
</dbReference>
<evidence type="ECO:0000259" key="1">
    <source>
        <dbReference type="Pfam" id="PF08416"/>
    </source>
</evidence>
<feature type="non-terminal residue" evidence="2">
    <location>
        <position position="1"/>
    </location>
</feature>
<feature type="non-terminal residue" evidence="2">
    <location>
        <position position="55"/>
    </location>
</feature>
<sequence>CNVLYLNSVETESLTGPQAIAKATGATMSRSPRPSATVVHFKVSAQGITLTDSQR</sequence>
<keyword evidence="3" id="KW-1185">Reference proteome</keyword>
<name>A0ABD0N964_CIRMR</name>
<dbReference type="Proteomes" id="UP001529510">
    <property type="component" value="Unassembled WGS sequence"/>
</dbReference>
<dbReference type="PANTHER" id="PTHR45734">
    <property type="entry name" value="TENSIN"/>
    <property type="match status" value="1"/>
</dbReference>
<proteinExistence type="predicted"/>
<dbReference type="Pfam" id="PF08416">
    <property type="entry name" value="PTB"/>
    <property type="match status" value="1"/>
</dbReference>
<dbReference type="Gene3D" id="2.30.29.30">
    <property type="entry name" value="Pleckstrin-homology domain (PH domain)/Phosphotyrosine-binding domain (PTB)"/>
    <property type="match status" value="1"/>
</dbReference>